<dbReference type="InterPro" id="IPR011009">
    <property type="entry name" value="Kinase-like_dom_sf"/>
</dbReference>
<dbReference type="GO" id="GO:0005737">
    <property type="term" value="C:cytoplasm"/>
    <property type="evidence" value="ECO:0007669"/>
    <property type="project" value="TreeGrafter"/>
</dbReference>
<reference evidence="11" key="2">
    <citation type="submission" date="2020-12" db="EMBL/GenBank/DDBJ databases">
        <title>New Spironucleus salmonicida genome in near-complete chromosomes.</title>
        <authorList>
            <person name="Xu F."/>
            <person name="Kurt Z."/>
            <person name="Jimenez-Gonzalez A."/>
            <person name="Astvaldsson A."/>
            <person name="Andersson J.O."/>
            <person name="Svard S.G."/>
        </authorList>
    </citation>
    <scope>NUCLEOTIDE SEQUENCE</scope>
    <source>
        <strain evidence="11">ATCC 50377</strain>
    </source>
</reference>
<evidence type="ECO:0000313" key="10">
    <source>
        <dbReference type="EMBL" id="EST43227.1"/>
    </source>
</evidence>
<keyword evidence="12" id="KW-1185">Reference proteome</keyword>
<protein>
    <submittedName>
        <fullName evidence="10">Kinase, CMGC CDK</fullName>
    </submittedName>
</protein>
<reference evidence="10 11" key="1">
    <citation type="journal article" date="2014" name="PLoS Genet.">
        <title>The Genome of Spironucleus salmonicida Highlights a Fish Pathogen Adapted to Fluctuating Environments.</title>
        <authorList>
            <person name="Xu F."/>
            <person name="Jerlstrom-Hultqvist J."/>
            <person name="Einarsson E."/>
            <person name="Astvaldsson A."/>
            <person name="Svard S.G."/>
            <person name="Andersson J.O."/>
        </authorList>
    </citation>
    <scope>NUCLEOTIDE SEQUENCE</scope>
    <source>
        <strain evidence="11">ATCC 50377</strain>
    </source>
</reference>
<dbReference type="EMBL" id="KI546140">
    <property type="protein sequence ID" value="EST43227.1"/>
    <property type="molecule type" value="Genomic_DNA"/>
</dbReference>
<accession>V6LFG0</accession>
<keyword evidence="5 10" id="KW-0418">Kinase</keyword>
<dbReference type="InterPro" id="IPR008271">
    <property type="entry name" value="Ser/Thr_kinase_AS"/>
</dbReference>
<dbReference type="VEuPathDB" id="GiardiaDB:SS50377_25987"/>
<dbReference type="PANTHER" id="PTHR24056:SF46">
    <property type="entry name" value="CYCLIN-DEPENDENT KINASE 5"/>
    <property type="match status" value="1"/>
</dbReference>
<dbReference type="GO" id="GO:0004693">
    <property type="term" value="F:cyclin-dependent protein serine/threonine kinase activity"/>
    <property type="evidence" value="ECO:0007669"/>
    <property type="project" value="TreeGrafter"/>
</dbReference>
<dbReference type="InterPro" id="IPR017441">
    <property type="entry name" value="Protein_kinase_ATP_BS"/>
</dbReference>
<proteinExistence type="inferred from homology"/>
<dbReference type="Pfam" id="PF00069">
    <property type="entry name" value="Pkinase"/>
    <property type="match status" value="1"/>
</dbReference>
<organism evidence="10">
    <name type="scientific">Spironucleus salmonicida</name>
    <dbReference type="NCBI Taxonomy" id="348837"/>
    <lineage>
        <taxon>Eukaryota</taxon>
        <taxon>Metamonada</taxon>
        <taxon>Diplomonadida</taxon>
        <taxon>Hexamitidae</taxon>
        <taxon>Hexamitinae</taxon>
        <taxon>Spironucleus</taxon>
    </lineage>
</organism>
<feature type="domain" description="Protein kinase" evidence="9">
    <location>
        <begin position="9"/>
        <end position="288"/>
    </location>
</feature>
<evidence type="ECO:0000256" key="2">
    <source>
        <dbReference type="ARBA" id="ARBA00022527"/>
    </source>
</evidence>
<keyword evidence="3" id="KW-0808">Transferase</keyword>
<comment type="similarity">
    <text evidence="1">Belongs to the protein kinase superfamily. CMGC Ser/Thr protein kinase family. CDC2/CDKX subfamily.</text>
</comment>
<evidence type="ECO:0000259" key="9">
    <source>
        <dbReference type="PROSITE" id="PS50011"/>
    </source>
</evidence>
<sequence>MTLTLPLQTSLISYIGSGSYGDVSRCFSQKFNTDVAVKRISLGESGSIPATALREVSVLKHLQKQQIKGVENLVKLLDVQYDQKSLFLILELCDCDLDSKDIKVSPKLLAQQLLQGLSAIHSSECIHRDLKPSNILMKGDILKISDFGLARTVSVAGQTTSQVVSLWYRAPELALGAASYGAEIDCWSAGCCIYHFLTKRHLFEGISDQKTLLEHCCYLFGGYNSKKWPKSAQFDSIINSYEGAGVIEKELDKHKICKEAQEVILNLLELDGNKRFSAEQALQCRWFLE</sequence>
<keyword evidence="6 7" id="KW-0067">ATP-binding</keyword>
<gene>
    <name evidence="10" type="ORF">SS50377_17092</name>
    <name evidence="11" type="ORF">SS50377_25987</name>
</gene>
<dbReference type="PANTHER" id="PTHR24056">
    <property type="entry name" value="CELL DIVISION PROTEIN KINASE"/>
    <property type="match status" value="1"/>
</dbReference>
<dbReference type="InterPro" id="IPR000719">
    <property type="entry name" value="Prot_kinase_dom"/>
</dbReference>
<evidence type="ECO:0000256" key="1">
    <source>
        <dbReference type="ARBA" id="ARBA00006485"/>
    </source>
</evidence>
<dbReference type="GO" id="GO:0005524">
    <property type="term" value="F:ATP binding"/>
    <property type="evidence" value="ECO:0007669"/>
    <property type="project" value="UniProtKB-UniRule"/>
</dbReference>
<dbReference type="EMBL" id="AUWU02000006">
    <property type="protein sequence ID" value="KAH0571791.1"/>
    <property type="molecule type" value="Genomic_DNA"/>
</dbReference>
<dbReference type="Gene3D" id="3.30.200.20">
    <property type="entry name" value="Phosphorylase Kinase, domain 1"/>
    <property type="match status" value="1"/>
</dbReference>
<evidence type="ECO:0000256" key="8">
    <source>
        <dbReference type="RuleBase" id="RU000304"/>
    </source>
</evidence>
<name>V6LFG0_9EUKA</name>
<evidence type="ECO:0000313" key="12">
    <source>
        <dbReference type="Proteomes" id="UP000018208"/>
    </source>
</evidence>
<evidence type="ECO:0000313" key="11">
    <source>
        <dbReference type="EMBL" id="KAH0571791.1"/>
    </source>
</evidence>
<evidence type="ECO:0000256" key="7">
    <source>
        <dbReference type="PROSITE-ProRule" id="PRU10141"/>
    </source>
</evidence>
<keyword evidence="2 8" id="KW-0723">Serine/threonine-protein kinase</keyword>
<dbReference type="AlphaFoldDB" id="V6LFG0"/>
<evidence type="ECO:0000256" key="4">
    <source>
        <dbReference type="ARBA" id="ARBA00022741"/>
    </source>
</evidence>
<dbReference type="InterPro" id="IPR050108">
    <property type="entry name" value="CDK"/>
</dbReference>
<feature type="binding site" evidence="7">
    <location>
        <position position="38"/>
    </location>
    <ligand>
        <name>ATP</name>
        <dbReference type="ChEBI" id="CHEBI:30616"/>
    </ligand>
</feature>
<dbReference type="Gene3D" id="1.10.510.10">
    <property type="entry name" value="Transferase(Phosphotransferase) domain 1"/>
    <property type="match status" value="1"/>
</dbReference>
<dbReference type="Proteomes" id="UP000018208">
    <property type="component" value="Unassembled WGS sequence"/>
</dbReference>
<dbReference type="SUPFAM" id="SSF56112">
    <property type="entry name" value="Protein kinase-like (PK-like)"/>
    <property type="match status" value="1"/>
</dbReference>
<dbReference type="PROSITE" id="PS00107">
    <property type="entry name" value="PROTEIN_KINASE_ATP"/>
    <property type="match status" value="1"/>
</dbReference>
<dbReference type="PROSITE" id="PS00108">
    <property type="entry name" value="PROTEIN_KINASE_ST"/>
    <property type="match status" value="1"/>
</dbReference>
<keyword evidence="4 7" id="KW-0547">Nucleotide-binding</keyword>
<evidence type="ECO:0000256" key="6">
    <source>
        <dbReference type="ARBA" id="ARBA00022840"/>
    </source>
</evidence>
<dbReference type="GO" id="GO:0005634">
    <property type="term" value="C:nucleus"/>
    <property type="evidence" value="ECO:0007669"/>
    <property type="project" value="TreeGrafter"/>
</dbReference>
<dbReference type="PROSITE" id="PS50011">
    <property type="entry name" value="PROTEIN_KINASE_DOM"/>
    <property type="match status" value="1"/>
</dbReference>
<evidence type="ECO:0000256" key="3">
    <source>
        <dbReference type="ARBA" id="ARBA00022679"/>
    </source>
</evidence>
<dbReference type="SMART" id="SM00220">
    <property type="entry name" value="S_TKc"/>
    <property type="match status" value="1"/>
</dbReference>
<evidence type="ECO:0000256" key="5">
    <source>
        <dbReference type="ARBA" id="ARBA00022777"/>
    </source>
</evidence>